<sequence>MFLSATSLNLLTGQQFSIGSTNLLMQLHITFCTNDCG</sequence>
<dbReference type="AlphaFoldDB" id="A0A0A8Y1S7"/>
<accession>A0A0A8Y1S7</accession>
<name>A0A0A8Y1S7_ARUDO</name>
<evidence type="ECO:0000313" key="1">
    <source>
        <dbReference type="EMBL" id="JAD19095.1"/>
    </source>
</evidence>
<proteinExistence type="predicted"/>
<reference evidence="1" key="2">
    <citation type="journal article" date="2015" name="Data Brief">
        <title>Shoot transcriptome of the giant reed, Arundo donax.</title>
        <authorList>
            <person name="Barrero R.A."/>
            <person name="Guerrero F.D."/>
            <person name="Moolhuijzen P."/>
            <person name="Goolsby J.A."/>
            <person name="Tidwell J."/>
            <person name="Bellgard S.E."/>
            <person name="Bellgard M.I."/>
        </authorList>
    </citation>
    <scope>NUCLEOTIDE SEQUENCE</scope>
    <source>
        <tissue evidence="1">Shoot tissue taken approximately 20 cm above the soil surface</tissue>
    </source>
</reference>
<dbReference type="EMBL" id="GBRH01278800">
    <property type="protein sequence ID" value="JAD19095.1"/>
    <property type="molecule type" value="Transcribed_RNA"/>
</dbReference>
<reference evidence="1" key="1">
    <citation type="submission" date="2014-09" db="EMBL/GenBank/DDBJ databases">
        <authorList>
            <person name="Magalhaes I.L.F."/>
            <person name="Oliveira U."/>
            <person name="Santos F.R."/>
            <person name="Vidigal T.H.D.A."/>
            <person name="Brescovit A.D."/>
            <person name="Santos A.J."/>
        </authorList>
    </citation>
    <scope>NUCLEOTIDE SEQUENCE</scope>
    <source>
        <tissue evidence="1">Shoot tissue taken approximately 20 cm above the soil surface</tissue>
    </source>
</reference>
<protein>
    <submittedName>
        <fullName evidence="1">Uncharacterized protein</fullName>
    </submittedName>
</protein>
<organism evidence="1">
    <name type="scientific">Arundo donax</name>
    <name type="common">Giant reed</name>
    <name type="synonym">Donax arundinaceus</name>
    <dbReference type="NCBI Taxonomy" id="35708"/>
    <lineage>
        <taxon>Eukaryota</taxon>
        <taxon>Viridiplantae</taxon>
        <taxon>Streptophyta</taxon>
        <taxon>Embryophyta</taxon>
        <taxon>Tracheophyta</taxon>
        <taxon>Spermatophyta</taxon>
        <taxon>Magnoliopsida</taxon>
        <taxon>Liliopsida</taxon>
        <taxon>Poales</taxon>
        <taxon>Poaceae</taxon>
        <taxon>PACMAD clade</taxon>
        <taxon>Arundinoideae</taxon>
        <taxon>Arundineae</taxon>
        <taxon>Arundo</taxon>
    </lineage>
</organism>